<dbReference type="AlphaFoldDB" id="H6LEB8"/>
<dbReference type="Gene3D" id="3.40.50.150">
    <property type="entry name" value="Vaccinia Virus protein VP39"/>
    <property type="match status" value="1"/>
</dbReference>
<dbReference type="Proteomes" id="UP000007177">
    <property type="component" value="Chromosome"/>
</dbReference>
<evidence type="ECO:0000259" key="1">
    <source>
        <dbReference type="Pfam" id="PF08241"/>
    </source>
</evidence>
<evidence type="ECO:0000313" key="3">
    <source>
        <dbReference type="Proteomes" id="UP000007177"/>
    </source>
</evidence>
<sequence>MEVVGVIKKIEAYWDKRSDTFDADHDTEDVKAWMDSLANLLGPETNRNVLDLGTGTGFLANMTANLGYSTIGIDISKEMMNLAVKHAKNLRSDAIFMEGSVLSLPFMDNTIDFIINARLIWTLIEPDVAIKEWLRILKPGGKIMCFNRMKEGVGLNIGKVNIYEDEEVDKQLAIKEARMEELRDLLERNGLSDVKIQKIPGLTRPGYDYDPWFVLMGTKVLTECSLIS</sequence>
<keyword evidence="2" id="KW-0808">Transferase</keyword>
<dbReference type="GO" id="GO:0008757">
    <property type="term" value="F:S-adenosylmethionine-dependent methyltransferase activity"/>
    <property type="evidence" value="ECO:0007669"/>
    <property type="project" value="InterPro"/>
</dbReference>
<dbReference type="PANTHER" id="PTHR43591:SF24">
    <property type="entry name" value="2-METHOXY-6-POLYPRENYL-1,4-BENZOQUINOL METHYLASE, MITOCHONDRIAL"/>
    <property type="match status" value="1"/>
</dbReference>
<keyword evidence="3" id="KW-1185">Reference proteome</keyword>
<dbReference type="InterPro" id="IPR029063">
    <property type="entry name" value="SAM-dependent_MTases_sf"/>
</dbReference>
<dbReference type="PANTHER" id="PTHR43591">
    <property type="entry name" value="METHYLTRANSFERASE"/>
    <property type="match status" value="1"/>
</dbReference>
<gene>
    <name evidence="2" type="ordered locus">Awo_c00180</name>
</gene>
<reference evidence="2 3" key="2">
    <citation type="journal article" date="2012" name="PLoS ONE">
        <title>An ancient pathway combining carbon dioxide fixation with the generation and utilization of a sodium ion gradient for ATP synthesis.</title>
        <authorList>
            <person name="Poehlein A."/>
            <person name="Schmidt S."/>
            <person name="Kaster A.K."/>
            <person name="Goenrich M."/>
            <person name="Vollmers J."/>
            <person name="Thurmer A."/>
            <person name="Bertsch J."/>
            <person name="Schuchmann K."/>
            <person name="Voigt B."/>
            <person name="Hecker M."/>
            <person name="Daniel R."/>
            <person name="Thauer R.K."/>
            <person name="Gottschalk G."/>
            <person name="Muller V."/>
        </authorList>
    </citation>
    <scope>NUCLEOTIDE SEQUENCE [LARGE SCALE GENOMIC DNA]</scope>
    <source>
        <strain evidence="3">ATCC 29683 / DSM 1030 / JCM 2381 / KCTC 1655 / WB1</strain>
    </source>
</reference>
<dbReference type="CDD" id="cd02440">
    <property type="entry name" value="AdoMet_MTases"/>
    <property type="match status" value="1"/>
</dbReference>
<dbReference type="STRING" id="931626.Awo_c00180"/>
<dbReference type="Pfam" id="PF08241">
    <property type="entry name" value="Methyltransf_11"/>
    <property type="match status" value="1"/>
</dbReference>
<dbReference type="EMBL" id="CP002987">
    <property type="protein sequence ID" value="AFA46832.1"/>
    <property type="molecule type" value="Genomic_DNA"/>
</dbReference>
<dbReference type="OrthoDB" id="9791837at2"/>
<accession>H6LEB8</accession>
<dbReference type="InterPro" id="IPR013216">
    <property type="entry name" value="Methyltransf_11"/>
</dbReference>
<keyword evidence="2" id="KW-0489">Methyltransferase</keyword>
<organism evidence="2 3">
    <name type="scientific">Acetobacterium woodii (strain ATCC 29683 / DSM 1030 / JCM 2381 / KCTC 1655 / WB1)</name>
    <dbReference type="NCBI Taxonomy" id="931626"/>
    <lineage>
        <taxon>Bacteria</taxon>
        <taxon>Bacillati</taxon>
        <taxon>Bacillota</taxon>
        <taxon>Clostridia</taxon>
        <taxon>Eubacteriales</taxon>
        <taxon>Eubacteriaceae</taxon>
        <taxon>Acetobacterium</taxon>
    </lineage>
</organism>
<dbReference type="RefSeq" id="WP_014354436.1">
    <property type="nucleotide sequence ID" value="NC_016894.1"/>
</dbReference>
<dbReference type="SUPFAM" id="SSF53335">
    <property type="entry name" value="S-adenosyl-L-methionine-dependent methyltransferases"/>
    <property type="match status" value="1"/>
</dbReference>
<dbReference type="HOGENOM" id="CLU_037990_4_0_9"/>
<reference evidence="3" key="1">
    <citation type="submission" date="2011-07" db="EMBL/GenBank/DDBJ databases">
        <title>Complete genome sequence of Acetobacterium woodii.</title>
        <authorList>
            <person name="Poehlein A."/>
            <person name="Schmidt S."/>
            <person name="Kaster A.-K."/>
            <person name="Goenrich M."/>
            <person name="Vollmers J."/>
            <person name="Thuermer A."/>
            <person name="Gottschalk G."/>
            <person name="Thauer R.K."/>
            <person name="Daniel R."/>
            <person name="Mueller V."/>
        </authorList>
    </citation>
    <scope>NUCLEOTIDE SEQUENCE [LARGE SCALE GENOMIC DNA]</scope>
    <source>
        <strain evidence="3">ATCC 29683 / DSM 1030 / JCM 2381 / KCTC 1655 / WB1</strain>
    </source>
</reference>
<evidence type="ECO:0000313" key="2">
    <source>
        <dbReference type="EMBL" id="AFA46832.1"/>
    </source>
</evidence>
<name>H6LEB8_ACEWD</name>
<dbReference type="KEGG" id="awo:Awo_c00180"/>
<dbReference type="GO" id="GO:0032259">
    <property type="term" value="P:methylation"/>
    <property type="evidence" value="ECO:0007669"/>
    <property type="project" value="UniProtKB-KW"/>
</dbReference>
<proteinExistence type="predicted"/>
<dbReference type="eggNOG" id="COG2226">
    <property type="taxonomic scope" value="Bacteria"/>
</dbReference>
<protein>
    <submittedName>
        <fullName evidence="2">Menaquinone biosynthesis methyltransferase</fullName>
    </submittedName>
</protein>
<feature type="domain" description="Methyltransferase type 11" evidence="1">
    <location>
        <begin position="50"/>
        <end position="145"/>
    </location>
</feature>